<keyword evidence="3" id="KW-0547">Nucleotide-binding</keyword>
<proteinExistence type="predicted"/>
<keyword evidence="5" id="KW-0067">ATP-binding</keyword>
<comment type="caution">
    <text evidence="8">The sequence shown here is derived from an EMBL/GenBank/DDBJ whole genome shotgun (WGS) entry which is preliminary data.</text>
</comment>
<feature type="compositionally biased region" description="Polar residues" evidence="6">
    <location>
        <begin position="19"/>
        <end position="33"/>
    </location>
</feature>
<dbReference type="FunFam" id="3.30.200.20:FF:000035">
    <property type="entry name" value="Serine/threonine protein kinase Stk1"/>
    <property type="match status" value="1"/>
</dbReference>
<dbReference type="PROSITE" id="PS50011">
    <property type="entry name" value="PROTEIN_KINASE_DOM"/>
    <property type="match status" value="1"/>
</dbReference>
<gene>
    <name evidence="8" type="ORF">S01H1_56126</name>
</gene>
<evidence type="ECO:0000313" key="8">
    <source>
        <dbReference type="EMBL" id="GAG16043.1"/>
    </source>
</evidence>
<dbReference type="AlphaFoldDB" id="X0VUC6"/>
<dbReference type="SUPFAM" id="SSF56112">
    <property type="entry name" value="Protein kinase-like (PK-like)"/>
    <property type="match status" value="1"/>
</dbReference>
<dbReference type="Pfam" id="PF00069">
    <property type="entry name" value="Pkinase"/>
    <property type="match status" value="1"/>
</dbReference>
<protein>
    <recommendedName>
        <fullName evidence="7">Protein kinase domain-containing protein</fullName>
    </recommendedName>
</protein>
<dbReference type="GO" id="GO:0005524">
    <property type="term" value="F:ATP binding"/>
    <property type="evidence" value="ECO:0007669"/>
    <property type="project" value="UniProtKB-KW"/>
</dbReference>
<feature type="non-terminal residue" evidence="8">
    <location>
        <position position="1"/>
    </location>
</feature>
<evidence type="ECO:0000259" key="7">
    <source>
        <dbReference type="PROSITE" id="PS50011"/>
    </source>
</evidence>
<feature type="domain" description="Protein kinase" evidence="7">
    <location>
        <begin position="39"/>
        <end position="257"/>
    </location>
</feature>
<feature type="non-terminal residue" evidence="8">
    <location>
        <position position="257"/>
    </location>
</feature>
<accession>X0VUC6</accession>
<dbReference type="Gene3D" id="3.30.200.20">
    <property type="entry name" value="Phosphorylase Kinase, domain 1"/>
    <property type="match status" value="1"/>
</dbReference>
<dbReference type="InterPro" id="IPR011009">
    <property type="entry name" value="Kinase-like_dom_sf"/>
</dbReference>
<keyword evidence="1" id="KW-0723">Serine/threonine-protein kinase</keyword>
<dbReference type="InterPro" id="IPR000719">
    <property type="entry name" value="Prot_kinase_dom"/>
</dbReference>
<dbReference type="Gene3D" id="1.10.510.10">
    <property type="entry name" value="Transferase(Phosphotransferase) domain 1"/>
    <property type="match status" value="1"/>
</dbReference>
<dbReference type="PANTHER" id="PTHR43289:SF6">
    <property type="entry name" value="SERINE_THREONINE-PROTEIN KINASE NEKL-3"/>
    <property type="match status" value="1"/>
</dbReference>
<keyword evidence="2" id="KW-0808">Transferase</keyword>
<dbReference type="GO" id="GO:0004674">
    <property type="term" value="F:protein serine/threonine kinase activity"/>
    <property type="evidence" value="ECO:0007669"/>
    <property type="project" value="UniProtKB-KW"/>
</dbReference>
<evidence type="ECO:0000256" key="1">
    <source>
        <dbReference type="ARBA" id="ARBA00022527"/>
    </source>
</evidence>
<reference evidence="8" key="1">
    <citation type="journal article" date="2014" name="Front. Microbiol.">
        <title>High frequency of phylogenetically diverse reductive dehalogenase-homologous genes in deep subseafloor sedimentary metagenomes.</title>
        <authorList>
            <person name="Kawai M."/>
            <person name="Futagami T."/>
            <person name="Toyoda A."/>
            <person name="Takaki Y."/>
            <person name="Nishi S."/>
            <person name="Hori S."/>
            <person name="Arai W."/>
            <person name="Tsubouchi T."/>
            <person name="Morono Y."/>
            <person name="Uchiyama I."/>
            <person name="Ito T."/>
            <person name="Fujiyama A."/>
            <person name="Inagaki F."/>
            <person name="Takami H."/>
        </authorList>
    </citation>
    <scope>NUCLEOTIDE SEQUENCE</scope>
    <source>
        <strain evidence="8">Expedition CK06-06</strain>
    </source>
</reference>
<evidence type="ECO:0000256" key="4">
    <source>
        <dbReference type="ARBA" id="ARBA00022777"/>
    </source>
</evidence>
<sequence>DRLDAGREKLRLQELKEGPSTQGGTASGSSLTPTGNARYQIVAELGRGGMGIVYKAQDTVLDRVVAYKVLPDTLKENPQALKNFLREAKSAAQLNHPNIVTVYDAGEQDGRYYIAMEYVDGTTLKEILKRRGPIAPGGVMHVLIQLCEALAYAHEKKIVHRDVKTANTMWTREKQAKIMDFGLAKVLEEVRNHTTLVSGTPYYMSPEQTLGKNIDHRTDIYSLGVTVFELCTGRLPFMEGNIPYHHVHTPPPDPTSV</sequence>
<dbReference type="SMART" id="SM00220">
    <property type="entry name" value="S_TKc"/>
    <property type="match status" value="1"/>
</dbReference>
<dbReference type="EMBL" id="BARS01036522">
    <property type="protein sequence ID" value="GAG16043.1"/>
    <property type="molecule type" value="Genomic_DNA"/>
</dbReference>
<evidence type="ECO:0000256" key="2">
    <source>
        <dbReference type="ARBA" id="ARBA00022679"/>
    </source>
</evidence>
<evidence type="ECO:0000256" key="5">
    <source>
        <dbReference type="ARBA" id="ARBA00022840"/>
    </source>
</evidence>
<dbReference type="PANTHER" id="PTHR43289">
    <property type="entry name" value="MITOGEN-ACTIVATED PROTEIN KINASE KINASE KINASE 20-RELATED"/>
    <property type="match status" value="1"/>
</dbReference>
<evidence type="ECO:0000256" key="3">
    <source>
        <dbReference type="ARBA" id="ARBA00022741"/>
    </source>
</evidence>
<name>X0VUC6_9ZZZZ</name>
<organism evidence="8">
    <name type="scientific">marine sediment metagenome</name>
    <dbReference type="NCBI Taxonomy" id="412755"/>
    <lineage>
        <taxon>unclassified sequences</taxon>
        <taxon>metagenomes</taxon>
        <taxon>ecological metagenomes</taxon>
    </lineage>
</organism>
<keyword evidence="4" id="KW-0418">Kinase</keyword>
<dbReference type="CDD" id="cd14014">
    <property type="entry name" value="STKc_PknB_like"/>
    <property type="match status" value="1"/>
</dbReference>
<feature type="region of interest" description="Disordered" evidence="6">
    <location>
        <begin position="14"/>
        <end position="33"/>
    </location>
</feature>
<evidence type="ECO:0000256" key="6">
    <source>
        <dbReference type="SAM" id="MobiDB-lite"/>
    </source>
</evidence>